<evidence type="ECO:0000313" key="3">
    <source>
        <dbReference type="Proteomes" id="UP000051952"/>
    </source>
</evidence>
<feature type="region of interest" description="Disordered" evidence="1">
    <location>
        <begin position="404"/>
        <end position="445"/>
    </location>
</feature>
<feature type="region of interest" description="Disordered" evidence="1">
    <location>
        <begin position="278"/>
        <end position="303"/>
    </location>
</feature>
<protein>
    <submittedName>
        <fullName evidence="2">Uncharacterized protein</fullName>
    </submittedName>
</protein>
<evidence type="ECO:0000313" key="2">
    <source>
        <dbReference type="EMBL" id="CUG92625.1"/>
    </source>
</evidence>
<dbReference type="EMBL" id="CYKH01002069">
    <property type="protein sequence ID" value="CUG92625.1"/>
    <property type="molecule type" value="Genomic_DNA"/>
</dbReference>
<organism evidence="2 3">
    <name type="scientific">Bodo saltans</name>
    <name type="common">Flagellated protozoan</name>
    <dbReference type="NCBI Taxonomy" id="75058"/>
    <lineage>
        <taxon>Eukaryota</taxon>
        <taxon>Discoba</taxon>
        <taxon>Euglenozoa</taxon>
        <taxon>Kinetoplastea</taxon>
        <taxon>Metakinetoplastina</taxon>
        <taxon>Eubodonida</taxon>
        <taxon>Bodonidae</taxon>
        <taxon>Bodo</taxon>
    </lineage>
</organism>
<accession>A0A0S4JQ35</accession>
<feature type="region of interest" description="Disordered" evidence="1">
    <location>
        <begin position="134"/>
        <end position="160"/>
    </location>
</feature>
<reference evidence="3" key="1">
    <citation type="submission" date="2015-09" db="EMBL/GenBank/DDBJ databases">
        <authorList>
            <consortium name="Pathogen Informatics"/>
        </authorList>
    </citation>
    <scope>NUCLEOTIDE SEQUENCE [LARGE SCALE GENOMIC DNA]</scope>
    <source>
        <strain evidence="3">Lake Konstanz</strain>
    </source>
</reference>
<feature type="compositionally biased region" description="Low complexity" evidence="1">
    <location>
        <begin position="404"/>
        <end position="417"/>
    </location>
</feature>
<dbReference type="AlphaFoldDB" id="A0A0S4JQ35"/>
<dbReference type="VEuPathDB" id="TriTrypDB:BSAL_38550"/>
<keyword evidence="3" id="KW-1185">Reference proteome</keyword>
<sequence length="477" mass="56288">MNSHPTLASLGEILASRRPHIQALLTAANIAVPGQSNRHKKKRSKPIVLPEAVVEISAPRERVSEDELRKRIASHNKIRADIREKEKDRERKRIEHELSRVEEDALEVQRHEDDRRRRREEELRDRLEAIQQRREKRELEHEVSKRRSRRAQEEPNSIDLMKHKIETQEREEEERRKLILQQIHQRYHAPVTEGVAEAQMLVDRSKEMARHRAAEMRRHREEVDESAQLFYQGKHYEDAMRQFARARHGADDYKHDRQYRLAKMSEYAKVVGEMTKRTQPPQAVVSRSAPIMQAQQAPNVSVEERRKQGDDFMRNAGARKLPPGLKLQPLKSPVNENLVAEVGMVREREKKGLQYLRELREKVELVRGNKKKEVFNKSEMVDEIKQIRIQTNLMERKLLYGRQPRQELQPTEEQLLLSGDENAKRRNQSKIHFEDDGSSSVTQDETSSYIDVVNAKLAMLRKLEELRRRAPRDDSKW</sequence>
<name>A0A0S4JQ35_BODSA</name>
<dbReference type="Proteomes" id="UP000051952">
    <property type="component" value="Unassembled WGS sequence"/>
</dbReference>
<evidence type="ECO:0000256" key="1">
    <source>
        <dbReference type="SAM" id="MobiDB-lite"/>
    </source>
</evidence>
<feature type="compositionally biased region" description="Basic and acidic residues" evidence="1">
    <location>
        <begin position="134"/>
        <end position="153"/>
    </location>
</feature>
<gene>
    <name evidence="2" type="ORF">BSAL_38550</name>
</gene>
<proteinExistence type="predicted"/>